<evidence type="ECO:0000256" key="1">
    <source>
        <dbReference type="SAM" id="Coils"/>
    </source>
</evidence>
<dbReference type="FunCoup" id="A0A194RIS1">
    <property type="interactions" value="1460"/>
</dbReference>
<dbReference type="Pfam" id="PF00498">
    <property type="entry name" value="FHA"/>
    <property type="match status" value="1"/>
</dbReference>
<dbReference type="STRING" id="76193.A0A194RIS1"/>
<dbReference type="PANTHER" id="PTHR23308">
    <property type="entry name" value="NUCLEAR INHIBITOR OF PROTEIN PHOSPHATASE-1"/>
    <property type="match status" value="1"/>
</dbReference>
<keyword evidence="5" id="KW-1185">Reference proteome</keyword>
<feature type="compositionally biased region" description="Basic and acidic residues" evidence="2">
    <location>
        <begin position="608"/>
        <end position="617"/>
    </location>
</feature>
<dbReference type="SMART" id="SM00240">
    <property type="entry name" value="FHA"/>
    <property type="match status" value="1"/>
</dbReference>
<feature type="region of interest" description="Disordered" evidence="2">
    <location>
        <begin position="25"/>
        <end position="53"/>
    </location>
</feature>
<proteinExistence type="predicted"/>
<feature type="region of interest" description="Disordered" evidence="2">
    <location>
        <begin position="580"/>
        <end position="617"/>
    </location>
</feature>
<evidence type="ECO:0000313" key="5">
    <source>
        <dbReference type="Proteomes" id="UP000053240"/>
    </source>
</evidence>
<evidence type="ECO:0000259" key="3">
    <source>
        <dbReference type="PROSITE" id="PS50006"/>
    </source>
</evidence>
<sequence length="700" mass="79815">MEDNSKNKNENTEFKKPVLVGRIGKLPKKAKLEADKPKEPKTEEINTQSSEPIAKSSLPPAILMKELATPIPYKEPKWSGICPDGSEYGLEVLKSGMIVEKVDLTTRPFYVFGRLANCDVMMAHPSISRHHCVLQYKAFADEGEPPCGWYLFDLGSTHGTFLNRDRIKEKHYSRVRVGHQIKFGNSTRTYIMLGPDFDCEGESELTVTEIKQKALDMKLARAKMIQEAKESMEKERLEEEKKREEQGIDWGMGEDAEEEPDLADNPYASTANEELYLTDPKKTLRGYFEREGHELSYNCEERGVGQFICRVELPIDDARGRPVVAEVIHRGKKKEAVIACALEACRVLDRAGLLRQVELPIDDARGRPVVAEVIHRGKKKEAVIACALEACRVLDRAGLLRQSKHESRRRKERDWSADDYYDSDDDSFLDRTGHVERKRKMRMIKLGAAEDKNDKPLTYDDLLKQIEEIEQKIMMEEKSLVRLRSGGERQAGTNNDDDALDAYMNELAAKPQAMAVKADISKTKMNIQKLKAELAKTQRLADIARPAHAPPIIKKDDKKMTVKVGTNSVVYGKRLKLKDDEKRPKVKQETKKEETEFVEEMDSDEENEVTKIKSETSKLKTKDNNVINETKSVENIPEVEKSVIKNDDNSETMVKLENGENPVKRVFGPMRPPDDYVVPEGYFDQETDRDLPEIEEKEQL</sequence>
<dbReference type="AlphaFoldDB" id="A0A194RIS1"/>
<evidence type="ECO:0000256" key="2">
    <source>
        <dbReference type="SAM" id="MobiDB-lite"/>
    </source>
</evidence>
<dbReference type="SUPFAM" id="SSF49879">
    <property type="entry name" value="SMAD/FHA domain"/>
    <property type="match status" value="1"/>
</dbReference>
<keyword evidence="1" id="KW-0175">Coiled coil</keyword>
<dbReference type="InParanoid" id="A0A194RIS1"/>
<feature type="compositionally biased region" description="Basic and acidic residues" evidence="2">
    <location>
        <begin position="231"/>
        <end position="246"/>
    </location>
</feature>
<gene>
    <name evidence="4" type="ORF">RR48_08525</name>
</gene>
<protein>
    <submittedName>
        <fullName evidence="4">Kanadaptin</fullName>
    </submittedName>
</protein>
<dbReference type="InterPro" id="IPR050923">
    <property type="entry name" value="Cell_Proc_Reg/RNA_Proc"/>
</dbReference>
<dbReference type="PROSITE" id="PS50006">
    <property type="entry name" value="FHA_DOMAIN"/>
    <property type="match status" value="1"/>
</dbReference>
<feature type="compositionally biased region" description="Acidic residues" evidence="2">
    <location>
        <begin position="596"/>
        <end position="607"/>
    </location>
</feature>
<dbReference type="Gene3D" id="2.60.200.20">
    <property type="match status" value="1"/>
</dbReference>
<feature type="region of interest" description="Disordered" evidence="2">
    <location>
        <begin position="642"/>
        <end position="700"/>
    </location>
</feature>
<dbReference type="InterPro" id="IPR008984">
    <property type="entry name" value="SMAD_FHA_dom_sf"/>
</dbReference>
<feature type="coiled-coil region" evidence="1">
    <location>
        <begin position="513"/>
        <end position="540"/>
    </location>
</feature>
<name>A0A194RIS1_PAPMA</name>
<feature type="region of interest" description="Disordered" evidence="2">
    <location>
        <begin position="231"/>
        <end position="273"/>
    </location>
</feature>
<dbReference type="CDD" id="cd19856">
    <property type="entry name" value="DSRM_Kanadaptin"/>
    <property type="match status" value="1"/>
</dbReference>
<reference evidence="4 5" key="1">
    <citation type="journal article" date="2015" name="Nat. Commun.">
        <title>Outbred genome sequencing and CRISPR/Cas9 gene editing in butterflies.</title>
        <authorList>
            <person name="Li X."/>
            <person name="Fan D."/>
            <person name="Zhang W."/>
            <person name="Liu G."/>
            <person name="Zhang L."/>
            <person name="Zhao L."/>
            <person name="Fang X."/>
            <person name="Chen L."/>
            <person name="Dong Y."/>
            <person name="Chen Y."/>
            <person name="Ding Y."/>
            <person name="Zhao R."/>
            <person name="Feng M."/>
            <person name="Zhu Y."/>
            <person name="Feng Y."/>
            <person name="Jiang X."/>
            <person name="Zhu D."/>
            <person name="Xiang H."/>
            <person name="Feng X."/>
            <person name="Li S."/>
            <person name="Wang J."/>
            <person name="Zhang G."/>
            <person name="Kronforst M.R."/>
            <person name="Wang W."/>
        </authorList>
    </citation>
    <scope>NUCLEOTIDE SEQUENCE [LARGE SCALE GENOMIC DNA]</scope>
    <source>
        <strain evidence="4">Ya'a_city_454_Pm</strain>
        <tissue evidence="4">Whole body</tissue>
    </source>
</reference>
<dbReference type="Proteomes" id="UP000053240">
    <property type="component" value="Unassembled WGS sequence"/>
</dbReference>
<feature type="compositionally biased region" description="Basic and acidic residues" evidence="2">
    <location>
        <begin position="580"/>
        <end position="595"/>
    </location>
</feature>
<dbReference type="EMBL" id="KQ460152">
    <property type="protein sequence ID" value="KPJ17339.1"/>
    <property type="molecule type" value="Genomic_DNA"/>
</dbReference>
<accession>A0A194RIS1</accession>
<feature type="compositionally biased region" description="Basic and acidic residues" evidence="2">
    <location>
        <begin position="30"/>
        <end position="44"/>
    </location>
</feature>
<organism evidence="4 5">
    <name type="scientific">Papilio machaon</name>
    <name type="common">Old World swallowtail butterfly</name>
    <dbReference type="NCBI Taxonomy" id="76193"/>
    <lineage>
        <taxon>Eukaryota</taxon>
        <taxon>Metazoa</taxon>
        <taxon>Ecdysozoa</taxon>
        <taxon>Arthropoda</taxon>
        <taxon>Hexapoda</taxon>
        <taxon>Insecta</taxon>
        <taxon>Pterygota</taxon>
        <taxon>Neoptera</taxon>
        <taxon>Endopterygota</taxon>
        <taxon>Lepidoptera</taxon>
        <taxon>Glossata</taxon>
        <taxon>Ditrysia</taxon>
        <taxon>Papilionoidea</taxon>
        <taxon>Papilionidae</taxon>
        <taxon>Papilioninae</taxon>
        <taxon>Papilio</taxon>
    </lineage>
</organism>
<evidence type="ECO:0000313" key="4">
    <source>
        <dbReference type="EMBL" id="KPJ17339.1"/>
    </source>
</evidence>
<dbReference type="CDD" id="cd22677">
    <property type="entry name" value="FHA_Kanadaptin"/>
    <property type="match status" value="1"/>
</dbReference>
<feature type="compositionally biased region" description="Acidic residues" evidence="2">
    <location>
        <begin position="252"/>
        <end position="262"/>
    </location>
</feature>
<feature type="compositionally biased region" description="Basic and acidic residues" evidence="2">
    <location>
        <begin position="686"/>
        <end position="700"/>
    </location>
</feature>
<dbReference type="InterPro" id="IPR000253">
    <property type="entry name" value="FHA_dom"/>
</dbReference>
<feature type="domain" description="FHA" evidence="3">
    <location>
        <begin position="110"/>
        <end position="167"/>
    </location>
</feature>